<dbReference type="InterPro" id="IPR020894">
    <property type="entry name" value="Cadherin_CS"/>
</dbReference>
<accession>A0ABM1C5A4</accession>
<evidence type="ECO:0000313" key="9">
    <source>
        <dbReference type="RefSeq" id="XP_013794439.1"/>
    </source>
</evidence>
<name>A0ABM1C5A4_LIMPO</name>
<protein>
    <submittedName>
        <fullName evidence="9">Neural-cadherin-like</fullName>
    </submittedName>
</protein>
<dbReference type="InterPro" id="IPR039808">
    <property type="entry name" value="Cadherin"/>
</dbReference>
<dbReference type="PRINTS" id="PR00205">
    <property type="entry name" value="CADHERIN"/>
</dbReference>
<dbReference type="InterPro" id="IPR002126">
    <property type="entry name" value="Cadherin-like_dom"/>
</dbReference>
<dbReference type="PANTHER" id="PTHR24027">
    <property type="entry name" value="CADHERIN-23"/>
    <property type="match status" value="1"/>
</dbReference>
<dbReference type="SUPFAM" id="SSF49313">
    <property type="entry name" value="Cadherin-like"/>
    <property type="match status" value="2"/>
</dbReference>
<evidence type="ECO:0000256" key="1">
    <source>
        <dbReference type="ARBA" id="ARBA00004370"/>
    </source>
</evidence>
<proteinExistence type="predicted"/>
<dbReference type="InterPro" id="IPR015919">
    <property type="entry name" value="Cadherin-like_sf"/>
</dbReference>
<dbReference type="PROSITE" id="PS00232">
    <property type="entry name" value="CADHERIN_1"/>
    <property type="match status" value="1"/>
</dbReference>
<evidence type="ECO:0000256" key="4">
    <source>
        <dbReference type="ARBA" id="ARBA00023136"/>
    </source>
</evidence>
<evidence type="ECO:0000259" key="7">
    <source>
        <dbReference type="PROSITE" id="PS50268"/>
    </source>
</evidence>
<evidence type="ECO:0000256" key="3">
    <source>
        <dbReference type="ARBA" id="ARBA00022837"/>
    </source>
</evidence>
<sequence length="423" mass="47949">MMRLWNVIGLLFFLSSLSIIRVLRSENLVIPHDAHPGHTVKKYSFNGQTFHIVGKQFSENFAILSNGILMLTSDISHRIGQPIALVVKEQYHNVTLNGVLVVHVKHKNHMLKFGKNLYSGSVFENFPCGTIVQGLEDIVVSGVANNHVTYSIVSGNDDNSFSVTPSSPNRTTAVAVVTNHPLDREQLASYKLVLRVVDELGVDNDETVLHIDVLDVNDNPPISERDFYDFQVPLKTEPFSVIGNVTATDMDGDHPVYHFCNHHSKFSIIPKTGQVFLTGILEPETYQLRIRIHDNRSPRLYSHVIPLSITAVSPDSFTIEETLFDFMEDDMKYLSRSKRSVRPTKSYEYKENDGSIIGQTMFQLEKTNPQEIFQIESPNQWVQVDRLGVVRVKEPWNYEQLGKEKTIDFWVYASQPGVPGTFC</sequence>
<keyword evidence="6" id="KW-0732">Signal</keyword>
<gene>
    <name evidence="9" type="primary">LOC106478444</name>
</gene>
<evidence type="ECO:0000313" key="8">
    <source>
        <dbReference type="Proteomes" id="UP000694941"/>
    </source>
</evidence>
<feature type="chain" id="PRO_5045040393" evidence="6">
    <location>
        <begin position="26"/>
        <end position="423"/>
    </location>
</feature>
<feature type="signal peptide" evidence="6">
    <location>
        <begin position="1"/>
        <end position="25"/>
    </location>
</feature>
<dbReference type="PANTHER" id="PTHR24027:SF438">
    <property type="entry name" value="CADHERIN 23"/>
    <property type="match status" value="1"/>
</dbReference>
<keyword evidence="4" id="KW-0472">Membrane</keyword>
<feature type="domain" description="Cadherin" evidence="7">
    <location>
        <begin position="114"/>
        <end position="223"/>
    </location>
</feature>
<feature type="domain" description="Cadherin" evidence="7">
    <location>
        <begin position="224"/>
        <end position="324"/>
    </location>
</feature>
<evidence type="ECO:0000256" key="6">
    <source>
        <dbReference type="SAM" id="SignalP"/>
    </source>
</evidence>
<dbReference type="GeneID" id="106478444"/>
<dbReference type="Proteomes" id="UP000694941">
    <property type="component" value="Unplaced"/>
</dbReference>
<keyword evidence="8" id="KW-1185">Reference proteome</keyword>
<dbReference type="CDD" id="cd11304">
    <property type="entry name" value="Cadherin_repeat"/>
    <property type="match status" value="2"/>
</dbReference>
<evidence type="ECO:0000256" key="5">
    <source>
        <dbReference type="PROSITE-ProRule" id="PRU00043"/>
    </source>
</evidence>
<dbReference type="Gene3D" id="2.60.40.60">
    <property type="entry name" value="Cadherins"/>
    <property type="match status" value="3"/>
</dbReference>
<keyword evidence="2" id="KW-0677">Repeat</keyword>
<reference evidence="9" key="1">
    <citation type="submission" date="2025-08" db="UniProtKB">
        <authorList>
            <consortium name="RefSeq"/>
        </authorList>
    </citation>
    <scope>IDENTIFICATION</scope>
    <source>
        <tissue evidence="9">Muscle</tissue>
    </source>
</reference>
<dbReference type="SMART" id="SM00112">
    <property type="entry name" value="CA"/>
    <property type="match status" value="1"/>
</dbReference>
<dbReference type="RefSeq" id="XP_013794439.1">
    <property type="nucleotide sequence ID" value="XM_013938985.2"/>
</dbReference>
<keyword evidence="3 5" id="KW-0106">Calcium</keyword>
<dbReference type="PROSITE" id="PS50268">
    <property type="entry name" value="CADHERIN_2"/>
    <property type="match status" value="2"/>
</dbReference>
<organism evidence="8 9">
    <name type="scientific">Limulus polyphemus</name>
    <name type="common">Atlantic horseshoe crab</name>
    <dbReference type="NCBI Taxonomy" id="6850"/>
    <lineage>
        <taxon>Eukaryota</taxon>
        <taxon>Metazoa</taxon>
        <taxon>Ecdysozoa</taxon>
        <taxon>Arthropoda</taxon>
        <taxon>Chelicerata</taxon>
        <taxon>Merostomata</taxon>
        <taxon>Xiphosura</taxon>
        <taxon>Limulidae</taxon>
        <taxon>Limulus</taxon>
    </lineage>
</organism>
<comment type="subcellular location">
    <subcellularLocation>
        <location evidence="1">Membrane</location>
    </subcellularLocation>
</comment>
<dbReference type="Pfam" id="PF00028">
    <property type="entry name" value="Cadherin"/>
    <property type="match status" value="1"/>
</dbReference>
<evidence type="ECO:0000256" key="2">
    <source>
        <dbReference type="ARBA" id="ARBA00022737"/>
    </source>
</evidence>